<organism evidence="2 3">
    <name type="scientific">Apiosordaria backusii</name>
    <dbReference type="NCBI Taxonomy" id="314023"/>
    <lineage>
        <taxon>Eukaryota</taxon>
        <taxon>Fungi</taxon>
        <taxon>Dikarya</taxon>
        <taxon>Ascomycota</taxon>
        <taxon>Pezizomycotina</taxon>
        <taxon>Sordariomycetes</taxon>
        <taxon>Sordariomycetidae</taxon>
        <taxon>Sordariales</taxon>
        <taxon>Lasiosphaeriaceae</taxon>
        <taxon>Apiosordaria</taxon>
    </lineage>
</organism>
<dbReference type="EMBL" id="JAUKTV010000008">
    <property type="protein sequence ID" value="KAK0732337.1"/>
    <property type="molecule type" value="Genomic_DNA"/>
</dbReference>
<keyword evidence="3" id="KW-1185">Reference proteome</keyword>
<gene>
    <name evidence="2" type="ORF">B0T21DRAFT_412516</name>
</gene>
<dbReference type="Proteomes" id="UP001172159">
    <property type="component" value="Unassembled WGS sequence"/>
</dbReference>
<evidence type="ECO:0000256" key="1">
    <source>
        <dbReference type="SAM" id="MobiDB-lite"/>
    </source>
</evidence>
<reference evidence="2" key="1">
    <citation type="submission" date="2023-06" db="EMBL/GenBank/DDBJ databases">
        <title>Genome-scale phylogeny and comparative genomics of the fungal order Sordariales.</title>
        <authorList>
            <consortium name="Lawrence Berkeley National Laboratory"/>
            <person name="Hensen N."/>
            <person name="Bonometti L."/>
            <person name="Westerberg I."/>
            <person name="Brannstrom I.O."/>
            <person name="Guillou S."/>
            <person name="Cros-Aarteil S."/>
            <person name="Calhoun S."/>
            <person name="Haridas S."/>
            <person name="Kuo A."/>
            <person name="Mondo S."/>
            <person name="Pangilinan J."/>
            <person name="Riley R."/>
            <person name="Labutti K."/>
            <person name="Andreopoulos B."/>
            <person name="Lipzen A."/>
            <person name="Chen C."/>
            <person name="Yanf M."/>
            <person name="Daum C."/>
            <person name="Ng V."/>
            <person name="Clum A."/>
            <person name="Steindorff A."/>
            <person name="Ohm R."/>
            <person name="Martin F."/>
            <person name="Silar P."/>
            <person name="Natvig D."/>
            <person name="Lalanne C."/>
            <person name="Gautier V."/>
            <person name="Ament-Velasquez S.L."/>
            <person name="Kruys A."/>
            <person name="Hutchinson M.I."/>
            <person name="Powell A.J."/>
            <person name="Barry K."/>
            <person name="Miller A.N."/>
            <person name="Grigoriev I.V."/>
            <person name="Debuchy R."/>
            <person name="Gladieux P."/>
            <person name="Thoren M.H."/>
            <person name="Johannesson H."/>
        </authorList>
    </citation>
    <scope>NUCLEOTIDE SEQUENCE</scope>
    <source>
        <strain evidence="2">CBS 540.89</strain>
    </source>
</reference>
<feature type="region of interest" description="Disordered" evidence="1">
    <location>
        <begin position="123"/>
        <end position="143"/>
    </location>
</feature>
<comment type="caution">
    <text evidence="2">The sequence shown here is derived from an EMBL/GenBank/DDBJ whole genome shotgun (WGS) entry which is preliminary data.</text>
</comment>
<evidence type="ECO:0000313" key="2">
    <source>
        <dbReference type="EMBL" id="KAK0732337.1"/>
    </source>
</evidence>
<accession>A0AA40EBN6</accession>
<proteinExistence type="predicted"/>
<protein>
    <submittedName>
        <fullName evidence="2">Uncharacterized protein</fullName>
    </submittedName>
</protein>
<evidence type="ECO:0000313" key="3">
    <source>
        <dbReference type="Proteomes" id="UP001172159"/>
    </source>
</evidence>
<dbReference type="AlphaFoldDB" id="A0AA40EBN6"/>
<feature type="compositionally biased region" description="Polar residues" evidence="1">
    <location>
        <begin position="128"/>
        <end position="143"/>
    </location>
</feature>
<name>A0AA40EBN6_9PEZI</name>
<feature type="region of interest" description="Disordered" evidence="1">
    <location>
        <begin position="184"/>
        <end position="207"/>
    </location>
</feature>
<sequence>MFQRDMKLLACAIQYTVFVATDDRGPGWELDLPVDDLLSLDDFVAFAPDDVLYAADDEEPSNDEEPPDDEYDLFDEEQDKAADHTLYSAYMPSEDVHMPSGDVQTATNNVYMPAEAPVLYTQGLKPLPSTQGPEPLPSTQSPESALYTQVPKGLLNTDDLDLEETLGLVNFLKRTRTVYEPVDLESPLPNEGAGVPEDEESEDLNSSGKLLLKPTRALAPADAARKNLMPVVTQDRIEETVRMVVKIYLNVQQEPSFQQLMESPIMNATLWNLKYRLTALFALSGPGASSADLVCCLLGQHGLLKWPGTDKEFESKRLVEYLTSNFVGAFDDPATGGHVLVDFASPHFICMSVKICQDRVDFYRKLWQFALQSVNKKVSCFHCIAAVKLRYNHDGVDKIRLFWPDGHTYYPEGAPTAPATDDWEVGEQGCYLLVYVEVFPPVFSRPCVVSTDQSRFASLIGNRDLAGVGPCLLYTSIAANPKPPAANLNEDLLKYKTLNEKGDFEYTKEDIKQLKKDVN</sequence>